<dbReference type="Pfam" id="PF02470">
    <property type="entry name" value="MlaD"/>
    <property type="match status" value="1"/>
</dbReference>
<dbReference type="OrthoDB" id="9764664at2"/>
<reference evidence="3 4" key="1">
    <citation type="submission" date="2009-09" db="EMBL/GenBank/DDBJ databases">
        <authorList>
            <person name="Weinstock G."/>
            <person name="Sodergren E."/>
            <person name="Clifton S."/>
            <person name="Fulton L."/>
            <person name="Fulton B."/>
            <person name="Courtney L."/>
            <person name="Fronick C."/>
            <person name="Harrison M."/>
            <person name="Strong C."/>
            <person name="Farmer C."/>
            <person name="Delahaunty K."/>
            <person name="Markovic C."/>
            <person name="Hall O."/>
            <person name="Minx P."/>
            <person name="Tomlinson C."/>
            <person name="Mitreva M."/>
            <person name="Nelson J."/>
            <person name="Hou S."/>
            <person name="Wollam A."/>
            <person name="Pepin K.H."/>
            <person name="Johnson M."/>
            <person name="Bhonagiri V."/>
            <person name="Nash W.E."/>
            <person name="Warren W."/>
            <person name="Chinwalla A."/>
            <person name="Mardis E.R."/>
            <person name="Wilson R.K."/>
        </authorList>
    </citation>
    <scope>NUCLEOTIDE SEQUENCE [LARGE SCALE GENOMIC DNA]</scope>
    <source>
        <strain evidence="3">ATCC 35185</strain>
        <strain evidence="4">ATCC 35185 / DSM 20758 / VPI D19B-28</strain>
    </source>
</reference>
<gene>
    <name evidence="2" type="ordered locus">Selsp_1808</name>
    <name evidence="3" type="ORF">SELSPUOL_00342</name>
</gene>
<evidence type="ECO:0000313" key="2">
    <source>
        <dbReference type="EMBL" id="AEC00763.1"/>
    </source>
</evidence>
<sequence>MTTEAKVGAFTLLGIAILTAVLLQLQGFSFSTSRNYTIYVGFTQVVGLAPEADVRYAGVLAGKVKAIEPEGTGVRVTLSVHPDIQIPRDARISLAANSVLGDKFVLISPAGSKSTDYLKDGDFVIGTDETSVDSVLENVSEAVADVHDLLGSLNDILGNPRMKESVLGSAENVREVTAHIRDLTAVLGRVALQNEGNMHAMMEEMQIILANLSATTETVRQMAADVSDGGATAANLRLTLLNVARASENIRQVAEELHDITGDPTVREDLKATIHQARAVTEKANDTLDNLSSIETQPSVDILYSGKNRDWITNFNVDVSKEDRPDRFLRVGVEDIGEGNDLNLEVGRTKGRLGARAGLIAGEPGVGLDANVGNRWLFSADAYDPDDFRLRLSAKYRLREDTYLMGQLKDLNRSERRAAYFGLHQSF</sequence>
<dbReference type="PANTHER" id="PTHR33371">
    <property type="entry name" value="INTERMEMBRANE PHOSPHOLIPID TRANSPORT SYSTEM BINDING PROTEIN MLAD-RELATED"/>
    <property type="match status" value="1"/>
</dbReference>
<keyword evidence="5" id="KW-1185">Reference proteome</keyword>
<evidence type="ECO:0000259" key="1">
    <source>
        <dbReference type="Pfam" id="PF02470"/>
    </source>
</evidence>
<organism evidence="3 4">
    <name type="scientific">Selenomonas sputigena (strain ATCC 35185 / DSM 20758 / CCUG 44933 / VPI D19B-28)</name>
    <dbReference type="NCBI Taxonomy" id="546271"/>
    <lineage>
        <taxon>Bacteria</taxon>
        <taxon>Bacillati</taxon>
        <taxon>Bacillota</taxon>
        <taxon>Negativicutes</taxon>
        <taxon>Selenomonadales</taxon>
        <taxon>Selenomonadaceae</taxon>
        <taxon>Selenomonas</taxon>
    </lineage>
</organism>
<dbReference type="PANTHER" id="PTHR33371:SF4">
    <property type="entry name" value="INTERMEMBRANE PHOSPHOLIPID TRANSPORT SYSTEM BINDING PROTEIN MLAD"/>
    <property type="match status" value="1"/>
</dbReference>
<dbReference type="InterPro" id="IPR003399">
    <property type="entry name" value="Mce/MlaD"/>
</dbReference>
<dbReference type="HOGENOM" id="CLU_052141_0_0_9"/>
<dbReference type="Proteomes" id="UP000011124">
    <property type="component" value="Chromosome"/>
</dbReference>
<dbReference type="STRING" id="546271.Selsp_1808"/>
<dbReference type="EMBL" id="CP002637">
    <property type="protein sequence ID" value="AEC00763.1"/>
    <property type="molecule type" value="Genomic_DNA"/>
</dbReference>
<name>C9LSB8_SELS3</name>
<dbReference type="RefSeq" id="WP_006191091.1">
    <property type="nucleotide sequence ID" value="NC_015437.1"/>
</dbReference>
<feature type="domain" description="Mce/MlaD" evidence="1">
    <location>
        <begin position="35"/>
        <end position="109"/>
    </location>
</feature>
<protein>
    <submittedName>
        <fullName evidence="2">Mammalian cell entry related domain protein</fullName>
    </submittedName>
    <submittedName>
        <fullName evidence="3">Putative virulence factor Mce family protein</fullName>
    </submittedName>
</protein>
<dbReference type="AlphaFoldDB" id="C9LSB8"/>
<dbReference type="KEGG" id="ssg:Selsp_1808"/>
<reference evidence="2 5" key="2">
    <citation type="submission" date="2011-04" db="EMBL/GenBank/DDBJ databases">
        <title>The complete genome of Selenomonas sputigena DSM 20758.</title>
        <authorList>
            <consortium name="US DOE Joint Genome Institute (JGI-PGF)"/>
            <person name="Lucas S."/>
            <person name="Copeland A."/>
            <person name="Lapidus A."/>
            <person name="Bruce D."/>
            <person name="Goodwin L."/>
            <person name="Pitluck S."/>
            <person name="Peters L."/>
            <person name="Kyrpides N."/>
            <person name="Mavromatis K."/>
            <person name="Ivanova N."/>
            <person name="Ovchinnikova G."/>
            <person name="Teshima H."/>
            <person name="Detter J.C."/>
            <person name="Tapia R."/>
            <person name="Han C."/>
            <person name="Land M."/>
            <person name="Hauser L."/>
            <person name="Markowitz V."/>
            <person name="Cheng J.-F."/>
            <person name="Hugenholtz P."/>
            <person name="Woyke T."/>
            <person name="Wu D."/>
            <person name="Gronow S."/>
            <person name="Wellnitz S."/>
            <person name="Schneider S."/>
            <person name="Klenk H.-P."/>
            <person name="Eisen J.A."/>
        </authorList>
    </citation>
    <scope>NUCLEOTIDE SEQUENCE [LARGE SCALE GENOMIC DNA]</scope>
    <source>
        <strain evidence="2">ATCC 35185</strain>
        <strain evidence="5">ATCC 35185 / DSM 20758 / VPI D19B-28</strain>
    </source>
</reference>
<dbReference type="EMBL" id="ACKP02000010">
    <property type="protein sequence ID" value="EEX78158.1"/>
    <property type="molecule type" value="Genomic_DNA"/>
</dbReference>
<evidence type="ECO:0000313" key="3">
    <source>
        <dbReference type="EMBL" id="EEX78158.1"/>
    </source>
</evidence>
<evidence type="ECO:0000313" key="5">
    <source>
        <dbReference type="Proteomes" id="UP000011124"/>
    </source>
</evidence>
<evidence type="ECO:0000313" key="4">
    <source>
        <dbReference type="Proteomes" id="UP000003505"/>
    </source>
</evidence>
<accession>C9LSB8</accession>
<dbReference type="eggNOG" id="COG1463">
    <property type="taxonomic scope" value="Bacteria"/>
</dbReference>
<proteinExistence type="predicted"/>
<dbReference type="InterPro" id="IPR052336">
    <property type="entry name" value="MlaD_Phospholipid_Transporter"/>
</dbReference>
<dbReference type="Proteomes" id="UP000003505">
    <property type="component" value="Unassembled WGS sequence"/>
</dbReference>